<dbReference type="STRING" id="660470.Theba_1991"/>
<keyword evidence="3" id="KW-1185">Reference proteome</keyword>
<feature type="domain" description="B12-binding" evidence="1">
    <location>
        <begin position="95"/>
        <end position="217"/>
    </location>
</feature>
<gene>
    <name evidence="2" type="ORF">Theba_1991</name>
</gene>
<dbReference type="Proteomes" id="UP000002881">
    <property type="component" value="Chromosome"/>
</dbReference>
<accession>I2F6T1</accession>
<proteinExistence type="predicted"/>
<evidence type="ECO:0000313" key="2">
    <source>
        <dbReference type="EMBL" id="AFK07634.1"/>
    </source>
</evidence>
<dbReference type="RefSeq" id="WP_006488063.1">
    <property type="nucleotide sequence ID" value="NC_017934.1"/>
</dbReference>
<dbReference type="InterPro" id="IPR003759">
    <property type="entry name" value="Cbl-bd_cap"/>
</dbReference>
<dbReference type="GO" id="GO:0046872">
    <property type="term" value="F:metal ion binding"/>
    <property type="evidence" value="ECO:0007669"/>
    <property type="project" value="InterPro"/>
</dbReference>
<dbReference type="Pfam" id="PF02607">
    <property type="entry name" value="B12-binding_2"/>
    <property type="match status" value="1"/>
</dbReference>
<dbReference type="GeneID" id="87107750"/>
<dbReference type="AlphaFoldDB" id="I2F6T1"/>
<evidence type="ECO:0000259" key="1">
    <source>
        <dbReference type="PROSITE" id="PS51332"/>
    </source>
</evidence>
<dbReference type="Gene3D" id="3.40.50.280">
    <property type="entry name" value="Cobalamin-binding domain"/>
    <property type="match status" value="1"/>
</dbReference>
<dbReference type="Pfam" id="PF02310">
    <property type="entry name" value="B12-binding"/>
    <property type="match status" value="1"/>
</dbReference>
<evidence type="ECO:0000313" key="3">
    <source>
        <dbReference type="Proteomes" id="UP000002881"/>
    </source>
</evidence>
<dbReference type="PROSITE" id="PS51332">
    <property type="entry name" value="B12_BINDING"/>
    <property type="match status" value="1"/>
</dbReference>
<dbReference type="InterPro" id="IPR006158">
    <property type="entry name" value="Cobalamin-bd"/>
</dbReference>
<dbReference type="HOGENOM" id="CLU_064060_1_1_0"/>
<dbReference type="SUPFAM" id="SSF52242">
    <property type="entry name" value="Cobalamin (vitamin B12)-binding domain"/>
    <property type="match status" value="1"/>
</dbReference>
<dbReference type="GO" id="GO:0031419">
    <property type="term" value="F:cobalamin binding"/>
    <property type="evidence" value="ECO:0007669"/>
    <property type="project" value="InterPro"/>
</dbReference>
<dbReference type="InterPro" id="IPR036724">
    <property type="entry name" value="Cobalamin-bd_sf"/>
</dbReference>
<sequence precursor="true">MNEIRSSFIEALDSQDKKRAVEICIDALDSGSIEVVDLYLEILGPALGNWECDYESDRMCIWNEHIRSSIVRTVMECCYPYIIGKRGGKRSAEKEVTVAVLCPPEEYHEIGARMISDIFTIAGYNSTFVGANTPLDTFLEAMKELNPSYIAISVSNYYNLINTRRMITKIREHGGKSRIVVGGKAFEKNPNYWKEVGADIFLKDPREIFSFGEGDKK</sequence>
<dbReference type="InterPro" id="IPR036594">
    <property type="entry name" value="Meth_synthase_dom"/>
</dbReference>
<name>I2F6T1_9BACT</name>
<dbReference type="Gene3D" id="1.10.1240.10">
    <property type="entry name" value="Methionine synthase domain"/>
    <property type="match status" value="1"/>
</dbReference>
<protein>
    <submittedName>
        <fullName evidence="2">Putative cobalamin binding protein</fullName>
    </submittedName>
</protein>
<reference evidence="2 3" key="1">
    <citation type="journal article" date="2012" name="Genome Biol. Evol.">
        <title>Genome Sequence of the Mesophilic Thermotogales Bacterium Mesotoga prima MesG1.Ag.4.2 Reveals the Largest Thermotogales Genome To Date.</title>
        <authorList>
            <person name="Zhaxybayeva O."/>
            <person name="Swithers K.S."/>
            <person name="Foght J."/>
            <person name="Green A.G."/>
            <person name="Bruce D."/>
            <person name="Detter C."/>
            <person name="Han S."/>
            <person name="Teshima H."/>
            <person name="Han J."/>
            <person name="Woyke T."/>
            <person name="Pitluck S."/>
            <person name="Nolan M."/>
            <person name="Ivanova N."/>
            <person name="Pati A."/>
            <person name="Land M.L."/>
            <person name="Dlutek M."/>
            <person name="Doolittle W.F."/>
            <person name="Noll K.M."/>
            <person name="Nesbo C.L."/>
        </authorList>
    </citation>
    <scope>NUCLEOTIDE SEQUENCE [LARGE SCALE GENOMIC DNA]</scope>
    <source>
        <strain evidence="3">mesG1.Ag.4.2</strain>
    </source>
</reference>
<dbReference type="KEGG" id="mpg:Theba_1991"/>
<dbReference type="EMBL" id="CP003532">
    <property type="protein sequence ID" value="AFK07634.1"/>
    <property type="molecule type" value="Genomic_DNA"/>
</dbReference>
<dbReference type="eggNOG" id="COG5012">
    <property type="taxonomic scope" value="Bacteria"/>
</dbReference>
<organism evidence="2 3">
    <name type="scientific">Mesotoga prima MesG1.Ag.4.2</name>
    <dbReference type="NCBI Taxonomy" id="660470"/>
    <lineage>
        <taxon>Bacteria</taxon>
        <taxon>Thermotogati</taxon>
        <taxon>Thermotogota</taxon>
        <taxon>Thermotogae</taxon>
        <taxon>Kosmotogales</taxon>
        <taxon>Kosmotogaceae</taxon>
        <taxon>Mesotoga</taxon>
    </lineage>
</organism>